<protein>
    <submittedName>
        <fullName evidence="1">Phage portal protein</fullName>
    </submittedName>
</protein>
<evidence type="ECO:0000313" key="1">
    <source>
        <dbReference type="EMBL" id="MBI1621493.1"/>
    </source>
</evidence>
<dbReference type="RefSeq" id="WP_198476893.1">
    <property type="nucleotide sequence ID" value="NZ_JADGMQ010000008.1"/>
</dbReference>
<dbReference type="NCBIfam" id="TIGR01537">
    <property type="entry name" value="portal_HK97"/>
    <property type="match status" value="1"/>
</dbReference>
<reference evidence="1 2" key="1">
    <citation type="submission" date="2020-10" db="EMBL/GenBank/DDBJ databases">
        <title>Aquamicrobium zhengzhouensis sp. nov., a exopolysaccharide producing bacterium isolated from farmland soil.</title>
        <authorList>
            <person name="Wang X."/>
        </authorList>
    </citation>
    <scope>NUCLEOTIDE SEQUENCE [LARGE SCALE GENOMIC DNA]</scope>
    <source>
        <strain evidence="2">cd-1</strain>
    </source>
</reference>
<gene>
    <name evidence="1" type="ORF">IOD40_12570</name>
</gene>
<dbReference type="Proteomes" id="UP000601789">
    <property type="component" value="Unassembled WGS sequence"/>
</dbReference>
<sequence length="410" mass="45778">MNILRKMADIVMRRLTVREPDDWYSDAMRGDAGEVVTDTSVLALSAVWACVNLISGTIASLPLMVYQTRNGTREIARDHPLYRILHDSPNYDQTSVDFWEFVCASIELWGNAYARIERSNGRIVGLVPVAPALVSVRRLGNGSLEYRWTEDGKPYVETDRTMLHVRGFGGNPLGGMSTLTFGRNAFSLARAVDKAAGATFKNGMRPSVQLVFEKWLTPEQRALAKSKMTEEYLGAMNAGRPWIAEGGAKVEAISLNPEDAQMLQSRGFSVEEICRFFGVPPFMVGHTEKSTSWGTGLEQQTLGFQKFTLRRRLKRIEQALEKQLLTPQDRAAGITIEFNLEGLLRADSAGRARFYQQMTAIGAMTINEVRALENLPPVEGGDVPRMQMQNVPITEGDRETVRQIIAEEQE</sequence>
<dbReference type="Pfam" id="PF04860">
    <property type="entry name" value="Phage_portal"/>
    <property type="match status" value="1"/>
</dbReference>
<name>A0ABS0SDW0_9HYPH</name>
<accession>A0ABS0SDW0</accession>
<proteinExistence type="predicted"/>
<organism evidence="1 2">
    <name type="scientific">Aquamicrobium zhengzhouense</name>
    <dbReference type="NCBI Taxonomy" id="2781738"/>
    <lineage>
        <taxon>Bacteria</taxon>
        <taxon>Pseudomonadati</taxon>
        <taxon>Pseudomonadota</taxon>
        <taxon>Alphaproteobacteria</taxon>
        <taxon>Hyphomicrobiales</taxon>
        <taxon>Phyllobacteriaceae</taxon>
        <taxon>Aquamicrobium</taxon>
    </lineage>
</organism>
<dbReference type="EMBL" id="JADGMQ010000008">
    <property type="protein sequence ID" value="MBI1621493.1"/>
    <property type="molecule type" value="Genomic_DNA"/>
</dbReference>
<dbReference type="InterPro" id="IPR006427">
    <property type="entry name" value="Portal_HK97"/>
</dbReference>
<comment type="caution">
    <text evidence="1">The sequence shown here is derived from an EMBL/GenBank/DDBJ whole genome shotgun (WGS) entry which is preliminary data.</text>
</comment>
<evidence type="ECO:0000313" key="2">
    <source>
        <dbReference type="Proteomes" id="UP000601789"/>
    </source>
</evidence>
<dbReference type="InterPro" id="IPR006944">
    <property type="entry name" value="Phage/GTA_portal"/>
</dbReference>
<keyword evidence="2" id="KW-1185">Reference proteome</keyword>